<evidence type="ECO:0000313" key="2">
    <source>
        <dbReference type="Proteomes" id="UP001377168"/>
    </source>
</evidence>
<reference evidence="1" key="1">
    <citation type="submission" date="2024-03" db="EMBL/GenBank/DDBJ databases">
        <title>Novel Streptomyces species of biotechnological and ecological value are a feature of Machair soil.</title>
        <authorList>
            <person name="Prole J.R."/>
            <person name="Goodfellow M."/>
            <person name="Allenby N."/>
            <person name="Ward A.C."/>
        </authorList>
    </citation>
    <scope>NUCLEOTIDE SEQUENCE</scope>
    <source>
        <strain evidence="1">MS2.AVA.5</strain>
    </source>
</reference>
<gene>
    <name evidence="1" type="ORF">WKI67_18010</name>
</gene>
<name>A0ACC6PVD8_9ACTN</name>
<evidence type="ECO:0000313" key="1">
    <source>
        <dbReference type="EMBL" id="MEJ8635278.1"/>
    </source>
</evidence>
<dbReference type="EMBL" id="JBBKAJ010000022">
    <property type="protein sequence ID" value="MEJ8635278.1"/>
    <property type="molecule type" value="Genomic_DNA"/>
</dbReference>
<protein>
    <submittedName>
        <fullName evidence="1">Uncharacterized protein</fullName>
    </submittedName>
</protein>
<comment type="caution">
    <text evidence="1">The sequence shown here is derived from an EMBL/GenBank/DDBJ whole genome shotgun (WGS) entry which is preliminary data.</text>
</comment>
<dbReference type="Proteomes" id="UP001377168">
    <property type="component" value="Unassembled WGS sequence"/>
</dbReference>
<keyword evidence="2" id="KW-1185">Reference proteome</keyword>
<organism evidence="1 2">
    <name type="scientific">Streptomyces achmelvichensis</name>
    <dbReference type="NCBI Taxonomy" id="3134111"/>
    <lineage>
        <taxon>Bacteria</taxon>
        <taxon>Bacillati</taxon>
        <taxon>Actinomycetota</taxon>
        <taxon>Actinomycetes</taxon>
        <taxon>Kitasatosporales</taxon>
        <taxon>Streptomycetaceae</taxon>
        <taxon>Streptomyces</taxon>
    </lineage>
</organism>
<accession>A0ACC6PVD8</accession>
<sequence>MNPEIHRLLHEDRARQLRTEAASFALRTASAALRSRLGWTLVEWGLRLVQGAPRRSPRIA</sequence>
<proteinExistence type="predicted"/>